<dbReference type="Gene3D" id="3.30.390.10">
    <property type="entry name" value="Enolase-like, N-terminal domain"/>
    <property type="match status" value="1"/>
</dbReference>
<feature type="binding site" evidence="4">
    <location>
        <position position="214"/>
    </location>
    <ligand>
        <name>Mg(2+)</name>
        <dbReference type="ChEBI" id="CHEBI:18420"/>
    </ligand>
</feature>
<sequence length="351" mass="36418">MNIDPFALELADPLATAAGTIDAREGFTVTYRHRGQRGVGEATPLPGWTESIEACREALDRAAAAADEDASERDGSGHGAALLELDAAETPAARHGFATALLDADARADDVPLYQWFDADVGTVSSVPVNATIGDAPVEKTVEAAEEAVEAGFEALKCKVGARSVAEDGRRLRAVREAVDKGVALRADANAAYDRETAREALEAFASAGVSYVEQPLAADDLAGHRELREMGVDIAIDEGLAEHTVGEVLDADAADVLVLKPMVLGGPGNAHTLAMRARERGVEPVVTTTVDAVIARTAAVHVAAAIPDVRACGLATADRLAEDLWPDPCPVADGTIAVPQSPGLGVEVEP</sequence>
<feature type="active site" description="Proton donor" evidence="4">
    <location>
        <position position="159"/>
    </location>
</feature>
<dbReference type="Proteomes" id="UP000663292">
    <property type="component" value="Chromosome"/>
</dbReference>
<dbReference type="SFLD" id="SFLDG00180">
    <property type="entry name" value="muconate_cycloisomerase"/>
    <property type="match status" value="1"/>
</dbReference>
<name>A0A897NMK7_9EURY</name>
<reference evidence="6 7" key="1">
    <citation type="submission" date="2020-11" db="EMBL/GenBank/DDBJ databases">
        <title>Carbohydrate-dependent, anaerobic sulfur respiration: A novel catabolism in halophilic archaea.</title>
        <authorList>
            <person name="Sorokin D.Y."/>
            <person name="Messina E."/>
            <person name="Smedile F."/>
            <person name="La Cono V."/>
            <person name="Hallsworth J.E."/>
            <person name="Yakimov M.M."/>
        </authorList>
    </citation>
    <scope>NUCLEOTIDE SEQUENCE [LARGE SCALE GENOMIC DNA]</scope>
    <source>
        <strain evidence="6 7">HSR-Est</strain>
    </source>
</reference>
<evidence type="ECO:0000313" key="7">
    <source>
        <dbReference type="Proteomes" id="UP000663292"/>
    </source>
</evidence>
<organism evidence="6 7">
    <name type="scientific">Halapricum desulfuricans</name>
    <dbReference type="NCBI Taxonomy" id="2841257"/>
    <lineage>
        <taxon>Archaea</taxon>
        <taxon>Methanobacteriati</taxon>
        <taxon>Methanobacteriota</taxon>
        <taxon>Stenosarchaea group</taxon>
        <taxon>Halobacteria</taxon>
        <taxon>Halobacteriales</taxon>
        <taxon>Haloarculaceae</taxon>
        <taxon>Halapricum</taxon>
    </lineage>
</organism>
<dbReference type="SUPFAM" id="SSF51604">
    <property type="entry name" value="Enolase C-terminal domain-like"/>
    <property type="match status" value="1"/>
</dbReference>
<dbReference type="InterPro" id="IPR029065">
    <property type="entry name" value="Enolase_C-like"/>
</dbReference>
<dbReference type="GO" id="GO:0000287">
    <property type="term" value="F:magnesium ion binding"/>
    <property type="evidence" value="ECO:0007669"/>
    <property type="project" value="UniProtKB-UniRule"/>
</dbReference>
<feature type="binding site" evidence="4">
    <location>
        <position position="238"/>
    </location>
    <ligand>
        <name>Mg(2+)</name>
        <dbReference type="ChEBI" id="CHEBI:18420"/>
    </ligand>
</feature>
<dbReference type="EMBL" id="CP064791">
    <property type="protein sequence ID" value="QSG13948.1"/>
    <property type="molecule type" value="Genomic_DNA"/>
</dbReference>
<evidence type="ECO:0000313" key="6">
    <source>
        <dbReference type="EMBL" id="QSG13948.1"/>
    </source>
</evidence>
<evidence type="ECO:0000256" key="4">
    <source>
        <dbReference type="HAMAP-Rule" id="MF_00470"/>
    </source>
</evidence>
<gene>
    <name evidence="6" type="primary">rspA</name>
    <name evidence="4" type="synonym">menC</name>
    <name evidence="6" type="ORF">HSEST_0399</name>
</gene>
<dbReference type="InterPro" id="IPR018110">
    <property type="entry name" value="Mandel_Rmase/mucon_lact_enz_CS"/>
</dbReference>
<dbReference type="InterPro" id="IPR036849">
    <property type="entry name" value="Enolase-like_C_sf"/>
</dbReference>
<accession>A0A897NMK7</accession>
<evidence type="ECO:0000256" key="2">
    <source>
        <dbReference type="ARBA" id="ARBA00022842"/>
    </source>
</evidence>
<dbReference type="CDD" id="cd03320">
    <property type="entry name" value="OSBS"/>
    <property type="match status" value="1"/>
</dbReference>
<dbReference type="PANTHER" id="PTHR48073:SF2">
    <property type="entry name" value="O-SUCCINYLBENZOATE SYNTHASE"/>
    <property type="match status" value="1"/>
</dbReference>
<comment type="catalytic activity">
    <reaction evidence="4">
        <text>(1R,6R)-6-hydroxy-2-succinyl-cyclohexa-2,4-diene-1-carboxylate = 2-succinylbenzoate + H2O</text>
        <dbReference type="Rhea" id="RHEA:10196"/>
        <dbReference type="ChEBI" id="CHEBI:15377"/>
        <dbReference type="ChEBI" id="CHEBI:18325"/>
        <dbReference type="ChEBI" id="CHEBI:58689"/>
        <dbReference type="EC" id="4.2.1.113"/>
    </reaction>
</comment>
<dbReference type="InterPro" id="IPR013342">
    <property type="entry name" value="Mandelate_racemase_C"/>
</dbReference>
<dbReference type="GeneID" id="68857039"/>
<dbReference type="GO" id="GO:0043748">
    <property type="term" value="F:O-succinylbenzoate synthase activity"/>
    <property type="evidence" value="ECO:0007669"/>
    <property type="project" value="UniProtKB-EC"/>
</dbReference>
<dbReference type="PANTHER" id="PTHR48073">
    <property type="entry name" value="O-SUCCINYLBENZOATE SYNTHASE-RELATED"/>
    <property type="match status" value="1"/>
</dbReference>
<keyword evidence="4" id="KW-0474">Menaquinone biosynthesis</keyword>
<feature type="binding site" evidence="4">
    <location>
        <position position="188"/>
    </location>
    <ligand>
        <name>Mg(2+)</name>
        <dbReference type="ChEBI" id="CHEBI:18420"/>
    </ligand>
</feature>
<dbReference type="AlphaFoldDB" id="A0A897NMK7"/>
<proteinExistence type="inferred from homology"/>
<dbReference type="EC" id="4.2.1.113" evidence="4"/>
<feature type="active site" description="Proton acceptor" evidence="4">
    <location>
        <position position="261"/>
    </location>
</feature>
<dbReference type="SUPFAM" id="SSF54826">
    <property type="entry name" value="Enolase N-terminal domain-like"/>
    <property type="match status" value="1"/>
</dbReference>
<keyword evidence="2 4" id="KW-0460">Magnesium</keyword>
<evidence type="ECO:0000256" key="3">
    <source>
        <dbReference type="ARBA" id="ARBA00023239"/>
    </source>
</evidence>
<dbReference type="RefSeq" id="WP_229121897.1">
    <property type="nucleotide sequence ID" value="NZ_CP064791.1"/>
</dbReference>
<feature type="domain" description="Mandelate racemase/muconate lactonizing enzyme C-terminal" evidence="5">
    <location>
        <begin position="138"/>
        <end position="235"/>
    </location>
</feature>
<keyword evidence="1 4" id="KW-0479">Metal-binding</keyword>
<dbReference type="Gene3D" id="3.20.20.120">
    <property type="entry name" value="Enolase-like C-terminal domain"/>
    <property type="match status" value="1"/>
</dbReference>
<dbReference type="UniPathway" id="UPA01057">
    <property type="reaction ID" value="UER00165"/>
</dbReference>
<dbReference type="SMART" id="SM00922">
    <property type="entry name" value="MR_MLE"/>
    <property type="match status" value="1"/>
</dbReference>
<dbReference type="GO" id="GO:0009234">
    <property type="term" value="P:menaquinone biosynthetic process"/>
    <property type="evidence" value="ECO:0007669"/>
    <property type="project" value="UniProtKB-UniRule"/>
</dbReference>
<comment type="cofactor">
    <cofactor evidence="4">
        <name>a divalent metal cation</name>
        <dbReference type="ChEBI" id="CHEBI:60240"/>
    </cofactor>
</comment>
<dbReference type="PROSITE" id="PS00909">
    <property type="entry name" value="MR_MLE_2"/>
    <property type="match status" value="1"/>
</dbReference>
<evidence type="ECO:0000256" key="1">
    <source>
        <dbReference type="ARBA" id="ARBA00022723"/>
    </source>
</evidence>
<dbReference type="SFLD" id="SFLDF00009">
    <property type="entry name" value="o-succinylbenzoate_synthase"/>
    <property type="match status" value="1"/>
</dbReference>
<dbReference type="SFLD" id="SFLDS00001">
    <property type="entry name" value="Enolase"/>
    <property type="match status" value="1"/>
</dbReference>
<keyword evidence="3 4" id="KW-0456">Lyase</keyword>
<dbReference type="HAMAP" id="MF_00470">
    <property type="entry name" value="MenC_1"/>
    <property type="match status" value="1"/>
</dbReference>
<dbReference type="InterPro" id="IPR010196">
    <property type="entry name" value="OSB_synthase_MenC1"/>
</dbReference>
<keyword evidence="7" id="KW-1185">Reference proteome</keyword>
<dbReference type="GO" id="GO:0009063">
    <property type="term" value="P:amino acid catabolic process"/>
    <property type="evidence" value="ECO:0007669"/>
    <property type="project" value="InterPro"/>
</dbReference>
<comment type="function">
    <text evidence="4">Converts 2-succinyl-6-hydroxy-2,4-cyclohexadiene-1-carboxylate (SHCHC) to 2-succinylbenzoate (OSB).</text>
</comment>
<protein>
    <recommendedName>
        <fullName evidence="4">o-succinylbenzoate synthase</fullName>
        <shortName evidence="4">OSB synthase</shortName>
        <shortName evidence="4">OSBS</shortName>
        <ecNumber evidence="4">4.2.1.113</ecNumber>
    </recommendedName>
    <alternativeName>
        <fullName evidence="4">4-(2'-carboxyphenyl)-4-oxybutyric acid synthase</fullName>
    </alternativeName>
    <alternativeName>
        <fullName evidence="4">o-succinylbenzoic acid synthase</fullName>
    </alternativeName>
</protein>
<comment type="pathway">
    <text evidence="4">Quinol/quinone metabolism; 1,4-dihydroxy-2-naphthoate biosynthesis; 1,4-dihydroxy-2-naphthoate from chorismate: step 4/7.</text>
</comment>
<dbReference type="InterPro" id="IPR029017">
    <property type="entry name" value="Enolase-like_N"/>
</dbReference>
<dbReference type="UniPathway" id="UPA00079"/>
<evidence type="ECO:0000259" key="5">
    <source>
        <dbReference type="SMART" id="SM00922"/>
    </source>
</evidence>
<dbReference type="Pfam" id="PF13378">
    <property type="entry name" value="MR_MLE_C"/>
    <property type="match status" value="1"/>
</dbReference>
<comment type="pathway">
    <text evidence="4">Quinol/quinone metabolism; menaquinone biosynthesis.</text>
</comment>
<comment type="similarity">
    <text evidence="4">Belongs to the mandelate racemase/muconate lactonizing enzyme family. MenC type 1 subfamily.</text>
</comment>